<dbReference type="GO" id="GO:0004623">
    <property type="term" value="F:phospholipase A2 activity"/>
    <property type="evidence" value="ECO:0007669"/>
    <property type="project" value="InterPro"/>
</dbReference>
<dbReference type="Proteomes" id="UP000054995">
    <property type="component" value="Unassembled WGS sequence"/>
</dbReference>
<dbReference type="EMBL" id="JYDT01000036">
    <property type="protein sequence ID" value="KRY88955.1"/>
    <property type="molecule type" value="Genomic_DNA"/>
</dbReference>
<accession>A0A0V1FSE4</accession>
<dbReference type="GO" id="GO:0005509">
    <property type="term" value="F:calcium ion binding"/>
    <property type="evidence" value="ECO:0007669"/>
    <property type="project" value="InterPro"/>
</dbReference>
<sequence>MVVKLLAVCYLLLTVCGSVCAFFDSNLIADFNSAVLSWTHYFQENISLLSAQLGLDKLCNRYSCIGDLRLMKNHSAQPPVANGCGSYSITVPRFLLPELTKCCDEHDLCYSKCGVSRAYCDGLLSFCFEKFCRSVAYSQPKDLNVADVCWKYVRLMEAAVNNFGCVPFLTAQSEQCYCG</sequence>
<evidence type="ECO:0000313" key="1">
    <source>
        <dbReference type="EMBL" id="KRY88955.1"/>
    </source>
</evidence>
<gene>
    <name evidence="1" type="primary">Pla2g12a</name>
    <name evidence="1" type="ORF">T4D_9000</name>
</gene>
<dbReference type="GO" id="GO:0006644">
    <property type="term" value="P:phospholipid metabolic process"/>
    <property type="evidence" value="ECO:0007669"/>
    <property type="project" value="InterPro"/>
</dbReference>
<protein>
    <submittedName>
        <fullName evidence="1">Group XIIA secretory phospholipase A2</fullName>
    </submittedName>
</protein>
<dbReference type="OrthoDB" id="3935740at2759"/>
<dbReference type="SUPFAM" id="SSF48619">
    <property type="entry name" value="Phospholipase A2, PLA2"/>
    <property type="match status" value="1"/>
</dbReference>
<dbReference type="InterPro" id="IPR010711">
    <property type="entry name" value="PLA2G12"/>
</dbReference>
<evidence type="ECO:0000313" key="2">
    <source>
        <dbReference type="Proteomes" id="UP000054995"/>
    </source>
</evidence>
<dbReference type="GO" id="GO:0016042">
    <property type="term" value="P:lipid catabolic process"/>
    <property type="evidence" value="ECO:0007669"/>
    <property type="project" value="InterPro"/>
</dbReference>
<dbReference type="Pfam" id="PF06951">
    <property type="entry name" value="PLA2G12"/>
    <property type="match status" value="1"/>
</dbReference>
<comment type="caution">
    <text evidence="1">The sequence shown here is derived from an EMBL/GenBank/DDBJ whole genome shotgun (WGS) entry which is preliminary data.</text>
</comment>
<dbReference type="InterPro" id="IPR036444">
    <property type="entry name" value="PLipase_A2_dom_sf"/>
</dbReference>
<proteinExistence type="predicted"/>
<dbReference type="PANTHER" id="PTHR12824">
    <property type="entry name" value="GROUP XII SECRETORY PHOSPHOLIPASE A2 FAMILY MEMBER"/>
    <property type="match status" value="1"/>
</dbReference>
<dbReference type="PANTHER" id="PTHR12824:SF8">
    <property type="entry name" value="GXIVSPLA2, ISOFORM A"/>
    <property type="match status" value="1"/>
</dbReference>
<organism evidence="1 2">
    <name type="scientific">Trichinella pseudospiralis</name>
    <name type="common">Parasitic roundworm</name>
    <dbReference type="NCBI Taxonomy" id="6337"/>
    <lineage>
        <taxon>Eukaryota</taxon>
        <taxon>Metazoa</taxon>
        <taxon>Ecdysozoa</taxon>
        <taxon>Nematoda</taxon>
        <taxon>Enoplea</taxon>
        <taxon>Dorylaimia</taxon>
        <taxon>Trichinellida</taxon>
        <taxon>Trichinellidae</taxon>
        <taxon>Trichinella</taxon>
    </lineage>
</organism>
<dbReference type="GO" id="GO:0005576">
    <property type="term" value="C:extracellular region"/>
    <property type="evidence" value="ECO:0007669"/>
    <property type="project" value="InterPro"/>
</dbReference>
<name>A0A0V1FSE4_TRIPS</name>
<keyword evidence="2" id="KW-1185">Reference proteome</keyword>
<reference evidence="1 2" key="1">
    <citation type="submission" date="2015-01" db="EMBL/GenBank/DDBJ databases">
        <title>Evolution of Trichinella species and genotypes.</title>
        <authorList>
            <person name="Korhonen P.K."/>
            <person name="Edoardo P."/>
            <person name="Giuseppe L.R."/>
            <person name="Gasser R.B."/>
        </authorList>
    </citation>
    <scope>NUCLEOTIDE SEQUENCE [LARGE SCALE GENOMIC DNA]</scope>
    <source>
        <strain evidence="1">ISS470</strain>
    </source>
</reference>
<dbReference type="GO" id="GO:0050482">
    <property type="term" value="P:arachidonate secretion"/>
    <property type="evidence" value="ECO:0007669"/>
    <property type="project" value="InterPro"/>
</dbReference>